<dbReference type="Gene3D" id="2.120.10.30">
    <property type="entry name" value="TolB, C-terminal domain"/>
    <property type="match status" value="2"/>
</dbReference>
<dbReference type="PANTHER" id="PTHR48075:SF5">
    <property type="entry name" value="3-HYDROXYBUTYRYL-COA DEHYDROGENASE"/>
    <property type="match status" value="1"/>
</dbReference>
<comment type="caution">
    <text evidence="4">The sequence shown here is derived from an EMBL/GenBank/DDBJ whole genome shotgun (WGS) entry which is preliminary data.</text>
</comment>
<evidence type="ECO:0000313" key="5">
    <source>
        <dbReference type="Proteomes" id="UP000799764"/>
    </source>
</evidence>
<sequence>MPHATPLYREIKNVAIIGCGAIGASWAALFLAQGLNVTVYDINPSSKTFLHTVTATALPTLKSLGLLKKHSATVDDITFTTDLRDALNNADFVQENGPERLDFKQSLFTDIAKHLPDDVIIATSSSGLMCSKIQEGMPPESKPERCVVGHPFNPPHLIPLVEVVGGRRTSKSTIERTLQFYENVGKKPIHVQKEVPGHIANRLQAALFREIFHIVQNEVCTVKDIDEAMAYGPGLRWGVLGPSTLMHLAGGEGGVEHMANHLLQPMTTWWAQEDPVVDEELKNKWVAGTLDAVNGRKYIDLSRQRDDEIVQLLNIRRETKAGSSLEKESKRLIILDTDLSNLPNAHGSIKSCETNGSDLRTIIDNINTLPDGIAIDSDGEYMYWTNMGTSLSSNSGSIERARLDGSQRSVIVAPGTPGVHTPKQITIAPLSRKIYWCDREGMKVLRSNLDGTNMEVLVDTAASEEPHPQCRWCVGITVDEARGFFYWSQKGAPKGNMGRIFRARIDKPAEREVVFSDLPEPIDLDMDEENAVLYWTDRGDPPTGNSLNRARMEGGKREREVLATRLHEAIGLALDKEGGVCYVTDLAGGLYKVDVETREKKVLFAELGDLTGVAIA</sequence>
<proteinExistence type="predicted"/>
<organism evidence="4 5">
    <name type="scientific">Karstenula rhodostoma CBS 690.94</name>
    <dbReference type="NCBI Taxonomy" id="1392251"/>
    <lineage>
        <taxon>Eukaryota</taxon>
        <taxon>Fungi</taxon>
        <taxon>Dikarya</taxon>
        <taxon>Ascomycota</taxon>
        <taxon>Pezizomycotina</taxon>
        <taxon>Dothideomycetes</taxon>
        <taxon>Pleosporomycetidae</taxon>
        <taxon>Pleosporales</taxon>
        <taxon>Massarineae</taxon>
        <taxon>Didymosphaeriaceae</taxon>
        <taxon>Karstenula</taxon>
    </lineage>
</organism>
<evidence type="ECO:0000259" key="3">
    <source>
        <dbReference type="Pfam" id="PF02737"/>
    </source>
</evidence>
<dbReference type="GO" id="GO:0006631">
    <property type="term" value="P:fatty acid metabolic process"/>
    <property type="evidence" value="ECO:0007669"/>
    <property type="project" value="InterPro"/>
</dbReference>
<dbReference type="GO" id="GO:0070403">
    <property type="term" value="F:NAD+ binding"/>
    <property type="evidence" value="ECO:0007669"/>
    <property type="project" value="InterPro"/>
</dbReference>
<keyword evidence="5" id="KW-1185">Reference proteome</keyword>
<feature type="domain" description="3-hydroxyacyl-CoA dehydrogenase NAD binding" evidence="3">
    <location>
        <begin position="13"/>
        <end position="194"/>
    </location>
</feature>
<evidence type="ECO:0000313" key="4">
    <source>
        <dbReference type="EMBL" id="KAF2446354.1"/>
    </source>
</evidence>
<evidence type="ECO:0000256" key="1">
    <source>
        <dbReference type="ARBA" id="ARBA00023002"/>
    </source>
</evidence>
<accession>A0A9P4PNY3</accession>
<dbReference type="InterPro" id="IPR006108">
    <property type="entry name" value="3HC_DH_C"/>
</dbReference>
<dbReference type="InterPro" id="IPR008927">
    <property type="entry name" value="6-PGluconate_DH-like_C_sf"/>
</dbReference>
<evidence type="ECO:0008006" key="6">
    <source>
        <dbReference type="Google" id="ProtNLM"/>
    </source>
</evidence>
<dbReference type="InterPro" id="IPR029752">
    <property type="entry name" value="D-isomer_DH_CS1"/>
</dbReference>
<keyword evidence="1" id="KW-0560">Oxidoreductase</keyword>
<dbReference type="InterPro" id="IPR011042">
    <property type="entry name" value="6-blade_b-propeller_TolB-like"/>
</dbReference>
<dbReference type="Pfam" id="PF00725">
    <property type="entry name" value="3HCDH"/>
    <property type="match status" value="1"/>
</dbReference>
<dbReference type="GO" id="GO:0016616">
    <property type="term" value="F:oxidoreductase activity, acting on the CH-OH group of donors, NAD or NADP as acceptor"/>
    <property type="evidence" value="ECO:0007669"/>
    <property type="project" value="InterPro"/>
</dbReference>
<dbReference type="Proteomes" id="UP000799764">
    <property type="component" value="Unassembled WGS sequence"/>
</dbReference>
<dbReference type="Gene3D" id="1.10.1040.10">
    <property type="entry name" value="N-(1-d-carboxylethyl)-l-norvaline Dehydrogenase, domain 2"/>
    <property type="match status" value="1"/>
</dbReference>
<dbReference type="InterPro" id="IPR013328">
    <property type="entry name" value="6PGD_dom2"/>
</dbReference>
<dbReference type="SUPFAM" id="SSF63825">
    <property type="entry name" value="YWTD domain"/>
    <property type="match status" value="1"/>
</dbReference>
<dbReference type="OrthoDB" id="2021159at2759"/>
<dbReference type="SUPFAM" id="SSF48179">
    <property type="entry name" value="6-phosphogluconate dehydrogenase C-terminal domain-like"/>
    <property type="match status" value="1"/>
</dbReference>
<dbReference type="SUPFAM" id="SSF51735">
    <property type="entry name" value="NAD(P)-binding Rossmann-fold domains"/>
    <property type="match status" value="1"/>
</dbReference>
<reference evidence="4" key="1">
    <citation type="journal article" date="2020" name="Stud. Mycol.">
        <title>101 Dothideomycetes genomes: a test case for predicting lifestyles and emergence of pathogens.</title>
        <authorList>
            <person name="Haridas S."/>
            <person name="Albert R."/>
            <person name="Binder M."/>
            <person name="Bloem J."/>
            <person name="Labutti K."/>
            <person name="Salamov A."/>
            <person name="Andreopoulos B."/>
            <person name="Baker S."/>
            <person name="Barry K."/>
            <person name="Bills G."/>
            <person name="Bluhm B."/>
            <person name="Cannon C."/>
            <person name="Castanera R."/>
            <person name="Culley D."/>
            <person name="Daum C."/>
            <person name="Ezra D."/>
            <person name="Gonzalez J."/>
            <person name="Henrissat B."/>
            <person name="Kuo A."/>
            <person name="Liang C."/>
            <person name="Lipzen A."/>
            <person name="Lutzoni F."/>
            <person name="Magnuson J."/>
            <person name="Mondo S."/>
            <person name="Nolan M."/>
            <person name="Ohm R."/>
            <person name="Pangilinan J."/>
            <person name="Park H.-J."/>
            <person name="Ramirez L."/>
            <person name="Alfaro M."/>
            <person name="Sun H."/>
            <person name="Tritt A."/>
            <person name="Yoshinaga Y."/>
            <person name="Zwiers L.-H."/>
            <person name="Turgeon B."/>
            <person name="Goodwin S."/>
            <person name="Spatafora J."/>
            <person name="Crous P."/>
            <person name="Grigoriev I."/>
        </authorList>
    </citation>
    <scope>NUCLEOTIDE SEQUENCE</scope>
    <source>
        <strain evidence="4">CBS 690.94</strain>
    </source>
</reference>
<dbReference type="InterPro" id="IPR036291">
    <property type="entry name" value="NAD(P)-bd_dom_sf"/>
</dbReference>
<gene>
    <name evidence="4" type="ORF">P171DRAFT_471899</name>
</gene>
<dbReference type="SMART" id="SM00135">
    <property type="entry name" value="LY"/>
    <property type="match status" value="4"/>
</dbReference>
<dbReference type="PROSITE" id="PS00065">
    <property type="entry name" value="D_2_HYDROXYACID_DH_1"/>
    <property type="match status" value="1"/>
</dbReference>
<protein>
    <recommendedName>
        <fullName evidence="6">3-hydroxyacyl-CoA dehydrogenase</fullName>
    </recommendedName>
</protein>
<name>A0A9P4PNY3_9PLEO</name>
<dbReference type="EMBL" id="MU001498">
    <property type="protein sequence ID" value="KAF2446354.1"/>
    <property type="molecule type" value="Genomic_DNA"/>
</dbReference>
<feature type="domain" description="3-hydroxyacyl-CoA dehydrogenase C-terminal" evidence="2">
    <location>
        <begin position="197"/>
        <end position="265"/>
    </location>
</feature>
<dbReference type="Gene3D" id="3.40.50.720">
    <property type="entry name" value="NAD(P)-binding Rossmann-like Domain"/>
    <property type="match status" value="1"/>
</dbReference>
<dbReference type="Pfam" id="PF02737">
    <property type="entry name" value="3HCDH_N"/>
    <property type="match status" value="1"/>
</dbReference>
<dbReference type="PANTHER" id="PTHR48075">
    <property type="entry name" value="3-HYDROXYACYL-COA DEHYDROGENASE FAMILY PROTEIN"/>
    <property type="match status" value="1"/>
</dbReference>
<evidence type="ECO:0000259" key="2">
    <source>
        <dbReference type="Pfam" id="PF00725"/>
    </source>
</evidence>
<dbReference type="InterPro" id="IPR000033">
    <property type="entry name" value="LDLR_classB_rpt"/>
</dbReference>
<dbReference type="AlphaFoldDB" id="A0A9P4PNY3"/>
<dbReference type="InterPro" id="IPR006176">
    <property type="entry name" value="3-OHacyl-CoA_DH_NAD-bd"/>
</dbReference>